<dbReference type="SUPFAM" id="SSF53300">
    <property type="entry name" value="vWA-like"/>
    <property type="match status" value="1"/>
</dbReference>
<sequence>MRRVERPPARAHPPPDRAEPTAGPVHGGDTPPRPVYLYLVSSTLIFPRLSWSLALVAAGIALSCSGTNDGDSSSQGSGASSGISGSGGGATSSGGATSGGGEEPIFVGSGGGLLATSGNGGAGGSCQQLDIAFEPQTPTVMIVVDRSGSMYDSGFWEPLKTAVLNVVESLQAKVRFGFLTFTGIAPDQCPLLAGTDVIALNSHADIAAAYEAASMRPGQKLETPTGMTFNETIIPDLLAFAEPGPKYILFVTDGEPDRCDDGPSVCARDDVVGAVQSAYRQGIGTFVFGLGDGAFAEHLQDLANAGAGQPVRRPQNTNQACFTGAGTYADVGGTAMYYTPDPTNANALENELNAAISGAKSCTFDLQGSIAVDLDHASEGQVLIDGVPVPYDAQNGWTMESPTQLTLVGDACEKLKAATQGISFNFPCEIIDPL</sequence>
<feature type="compositionally biased region" description="Basic and acidic residues" evidence="1">
    <location>
        <begin position="1"/>
        <end position="19"/>
    </location>
</feature>
<dbReference type="Gene3D" id="3.40.50.410">
    <property type="entry name" value="von Willebrand factor, type A domain"/>
    <property type="match status" value="1"/>
</dbReference>
<evidence type="ECO:0000313" key="4">
    <source>
        <dbReference type="Proteomes" id="UP000295497"/>
    </source>
</evidence>
<dbReference type="Pfam" id="PF00092">
    <property type="entry name" value="VWA"/>
    <property type="match status" value="1"/>
</dbReference>
<reference evidence="3 4" key="1">
    <citation type="submission" date="2015-09" db="EMBL/GenBank/DDBJ databases">
        <title>Sorangium comparison.</title>
        <authorList>
            <person name="Zaburannyi N."/>
            <person name="Bunk B."/>
            <person name="Overmann J."/>
            <person name="Mueller R."/>
        </authorList>
    </citation>
    <scope>NUCLEOTIDE SEQUENCE [LARGE SCALE GENOMIC DNA]</scope>
    <source>
        <strain evidence="3 4">So ce836</strain>
    </source>
</reference>
<evidence type="ECO:0000259" key="2">
    <source>
        <dbReference type="PROSITE" id="PS50234"/>
    </source>
</evidence>
<dbReference type="AlphaFoldDB" id="A0A4P2QPM4"/>
<evidence type="ECO:0000256" key="1">
    <source>
        <dbReference type="SAM" id="MobiDB-lite"/>
    </source>
</evidence>
<feature type="compositionally biased region" description="Low complexity" evidence="1">
    <location>
        <begin position="66"/>
        <end position="83"/>
    </location>
</feature>
<dbReference type="SMART" id="SM00327">
    <property type="entry name" value="VWA"/>
    <property type="match status" value="1"/>
</dbReference>
<organism evidence="3 4">
    <name type="scientific">Sorangium cellulosum</name>
    <name type="common">Polyangium cellulosum</name>
    <dbReference type="NCBI Taxonomy" id="56"/>
    <lineage>
        <taxon>Bacteria</taxon>
        <taxon>Pseudomonadati</taxon>
        <taxon>Myxococcota</taxon>
        <taxon>Polyangia</taxon>
        <taxon>Polyangiales</taxon>
        <taxon>Polyangiaceae</taxon>
        <taxon>Sorangium</taxon>
    </lineage>
</organism>
<accession>A0A4P2QPM4</accession>
<protein>
    <recommendedName>
        <fullName evidence="2">VWFA domain-containing protein</fullName>
    </recommendedName>
</protein>
<dbReference type="CDD" id="cd00198">
    <property type="entry name" value="vWFA"/>
    <property type="match status" value="1"/>
</dbReference>
<dbReference type="EMBL" id="CP012672">
    <property type="protein sequence ID" value="AUX31888.1"/>
    <property type="molecule type" value="Genomic_DNA"/>
</dbReference>
<proteinExistence type="predicted"/>
<feature type="compositionally biased region" description="Gly residues" evidence="1">
    <location>
        <begin position="84"/>
        <end position="102"/>
    </location>
</feature>
<feature type="region of interest" description="Disordered" evidence="1">
    <location>
        <begin position="1"/>
        <end position="30"/>
    </location>
</feature>
<dbReference type="InterPro" id="IPR002035">
    <property type="entry name" value="VWF_A"/>
</dbReference>
<feature type="region of interest" description="Disordered" evidence="1">
    <location>
        <begin position="66"/>
        <end position="102"/>
    </location>
</feature>
<gene>
    <name evidence="3" type="ORF">SOCE836_040210</name>
</gene>
<name>A0A4P2QPM4_SORCE</name>
<feature type="domain" description="VWFA" evidence="2">
    <location>
        <begin position="139"/>
        <end position="356"/>
    </location>
</feature>
<dbReference type="Proteomes" id="UP000295497">
    <property type="component" value="Chromosome"/>
</dbReference>
<evidence type="ECO:0000313" key="3">
    <source>
        <dbReference type="EMBL" id="AUX31888.1"/>
    </source>
</evidence>
<dbReference type="PROSITE" id="PS50234">
    <property type="entry name" value="VWFA"/>
    <property type="match status" value="1"/>
</dbReference>
<dbReference type="InterPro" id="IPR036465">
    <property type="entry name" value="vWFA_dom_sf"/>
</dbReference>